<gene>
    <name evidence="1" type="ORF">HDF15_002666</name>
</gene>
<dbReference type="AlphaFoldDB" id="A0A7W7ZQL9"/>
<name>A0A7W7ZQL9_9BACT</name>
<dbReference type="EMBL" id="JACHIO010000010">
    <property type="protein sequence ID" value="MBB5064312.1"/>
    <property type="molecule type" value="Genomic_DNA"/>
</dbReference>
<protein>
    <submittedName>
        <fullName evidence="1">Uncharacterized protein</fullName>
    </submittedName>
</protein>
<dbReference type="RefSeq" id="WP_184256115.1">
    <property type="nucleotide sequence ID" value="NZ_JACHIO010000010.1"/>
</dbReference>
<accession>A0A7W7ZQL9</accession>
<sequence>MIVSSMKLEFSEASWAVPGKSSERVRRMFERVIGRNDVKAVEERAMEQMSLAELLYHVLVDAKTSTR</sequence>
<reference evidence="1 2" key="1">
    <citation type="submission" date="2020-08" db="EMBL/GenBank/DDBJ databases">
        <title>Genomic Encyclopedia of Type Strains, Phase IV (KMG-V): Genome sequencing to study the core and pangenomes of soil and plant-associated prokaryotes.</title>
        <authorList>
            <person name="Whitman W."/>
        </authorList>
    </citation>
    <scope>NUCLEOTIDE SEQUENCE [LARGE SCALE GENOMIC DNA]</scope>
    <source>
        <strain evidence="1 2">X5P3</strain>
    </source>
</reference>
<evidence type="ECO:0000313" key="2">
    <source>
        <dbReference type="Proteomes" id="UP000584867"/>
    </source>
</evidence>
<evidence type="ECO:0000313" key="1">
    <source>
        <dbReference type="EMBL" id="MBB5064312.1"/>
    </source>
</evidence>
<dbReference type="Proteomes" id="UP000584867">
    <property type="component" value="Unassembled WGS sequence"/>
</dbReference>
<organism evidence="1 2">
    <name type="scientific">Granulicella mallensis</name>
    <dbReference type="NCBI Taxonomy" id="940614"/>
    <lineage>
        <taxon>Bacteria</taxon>
        <taxon>Pseudomonadati</taxon>
        <taxon>Acidobacteriota</taxon>
        <taxon>Terriglobia</taxon>
        <taxon>Terriglobales</taxon>
        <taxon>Acidobacteriaceae</taxon>
        <taxon>Granulicella</taxon>
    </lineage>
</organism>
<comment type="caution">
    <text evidence="1">The sequence shown here is derived from an EMBL/GenBank/DDBJ whole genome shotgun (WGS) entry which is preliminary data.</text>
</comment>
<proteinExistence type="predicted"/>